<protein>
    <submittedName>
        <fullName evidence="2">Uncharacterized protein</fullName>
    </submittedName>
</protein>
<evidence type="ECO:0000256" key="1">
    <source>
        <dbReference type="SAM" id="MobiDB-lite"/>
    </source>
</evidence>
<keyword evidence="3" id="KW-1185">Reference proteome</keyword>
<feature type="region of interest" description="Disordered" evidence="1">
    <location>
        <begin position="1"/>
        <end position="148"/>
    </location>
</feature>
<reference evidence="2 3" key="1">
    <citation type="submission" date="2017-06" db="EMBL/GenBank/DDBJ databases">
        <title>Comparative genomic analysis of Ambrosia Fusariam Clade fungi.</title>
        <authorList>
            <person name="Stajich J.E."/>
            <person name="Carrillo J."/>
            <person name="Kijimoto T."/>
            <person name="Eskalen A."/>
            <person name="O'Donnell K."/>
            <person name="Kasson M."/>
        </authorList>
    </citation>
    <scope>NUCLEOTIDE SEQUENCE [LARGE SCALE GENOMIC DNA]</scope>
    <source>
        <strain evidence="2 3">UCR1854</strain>
    </source>
</reference>
<comment type="caution">
    <text evidence="2">The sequence shown here is derived from an EMBL/GenBank/DDBJ whole genome shotgun (WGS) entry which is preliminary data.</text>
</comment>
<evidence type="ECO:0000313" key="3">
    <source>
        <dbReference type="Proteomes" id="UP000287124"/>
    </source>
</evidence>
<feature type="compositionally biased region" description="Basic and acidic residues" evidence="1">
    <location>
        <begin position="28"/>
        <end position="45"/>
    </location>
</feature>
<feature type="compositionally biased region" description="Polar residues" evidence="1">
    <location>
        <begin position="1"/>
        <end position="14"/>
    </location>
</feature>
<dbReference type="EMBL" id="MIKF01000414">
    <property type="protein sequence ID" value="RTE70914.1"/>
    <property type="molecule type" value="Genomic_DNA"/>
</dbReference>
<sequence length="148" mass="16112">MTQTEANEVGSNATKRMKRRLSTDEDDSKNQDPKRQKLDRQELRSRLASGPASNLAILPEAREAHPGSSTVTDQNEVKVSRINRPPARHPRRSGDAPQATSPGLRRSACIAARQNSPGTTLAPDISSTVKRRRSMADTVAGAYGKRAL</sequence>
<gene>
    <name evidence="2" type="ORF">BHE90_014680</name>
</gene>
<evidence type="ECO:0000313" key="2">
    <source>
        <dbReference type="EMBL" id="RTE70914.1"/>
    </source>
</evidence>
<proteinExistence type="predicted"/>
<dbReference type="Proteomes" id="UP000287124">
    <property type="component" value="Unassembled WGS sequence"/>
</dbReference>
<organism evidence="2 3">
    <name type="scientific">Fusarium euwallaceae</name>
    <dbReference type="NCBI Taxonomy" id="1147111"/>
    <lineage>
        <taxon>Eukaryota</taxon>
        <taxon>Fungi</taxon>
        <taxon>Dikarya</taxon>
        <taxon>Ascomycota</taxon>
        <taxon>Pezizomycotina</taxon>
        <taxon>Sordariomycetes</taxon>
        <taxon>Hypocreomycetidae</taxon>
        <taxon>Hypocreales</taxon>
        <taxon>Nectriaceae</taxon>
        <taxon>Fusarium</taxon>
        <taxon>Fusarium solani species complex</taxon>
    </lineage>
</organism>
<accession>A0A430L5A0</accession>
<dbReference type="AlphaFoldDB" id="A0A430L5A0"/>
<name>A0A430L5A0_9HYPO</name>